<proteinExistence type="predicted"/>
<organism evidence="1 2">
    <name type="scientific">Teratosphaeria nubilosa</name>
    <dbReference type="NCBI Taxonomy" id="161662"/>
    <lineage>
        <taxon>Eukaryota</taxon>
        <taxon>Fungi</taxon>
        <taxon>Dikarya</taxon>
        <taxon>Ascomycota</taxon>
        <taxon>Pezizomycotina</taxon>
        <taxon>Dothideomycetes</taxon>
        <taxon>Dothideomycetidae</taxon>
        <taxon>Mycosphaerellales</taxon>
        <taxon>Teratosphaeriaceae</taxon>
        <taxon>Teratosphaeria</taxon>
    </lineage>
</organism>
<keyword evidence="2" id="KW-1185">Reference proteome</keyword>
<name>A0A6G1LNA5_9PEZI</name>
<evidence type="ECO:0000313" key="1">
    <source>
        <dbReference type="EMBL" id="KAF2774463.1"/>
    </source>
</evidence>
<dbReference type="EMBL" id="ML995808">
    <property type="protein sequence ID" value="KAF2774463.1"/>
    <property type="molecule type" value="Genomic_DNA"/>
</dbReference>
<gene>
    <name evidence="1" type="ORF">EJ03DRAFT_7191</name>
</gene>
<dbReference type="Proteomes" id="UP000799436">
    <property type="component" value="Unassembled WGS sequence"/>
</dbReference>
<sequence>MAMRQQRSKFATIRPDSVLGGWQRRWCSLRVSMVSPAAESEAFSSIAASNLPLDGSHPMLEKAPTLPSVASISLTIMVSGLLYGRDRSKFLRPVIDGLDTNTLKLPIWLRVLHSPSGLEHPSATTAVTFYHQ</sequence>
<dbReference type="AlphaFoldDB" id="A0A6G1LNA5"/>
<accession>A0A6G1LNA5</accession>
<reference evidence="1" key="1">
    <citation type="journal article" date="2020" name="Stud. Mycol.">
        <title>101 Dothideomycetes genomes: a test case for predicting lifestyles and emergence of pathogens.</title>
        <authorList>
            <person name="Haridas S."/>
            <person name="Albert R."/>
            <person name="Binder M."/>
            <person name="Bloem J."/>
            <person name="Labutti K."/>
            <person name="Salamov A."/>
            <person name="Andreopoulos B."/>
            <person name="Baker S."/>
            <person name="Barry K."/>
            <person name="Bills G."/>
            <person name="Bluhm B."/>
            <person name="Cannon C."/>
            <person name="Castanera R."/>
            <person name="Culley D."/>
            <person name="Daum C."/>
            <person name="Ezra D."/>
            <person name="Gonzalez J."/>
            <person name="Henrissat B."/>
            <person name="Kuo A."/>
            <person name="Liang C."/>
            <person name="Lipzen A."/>
            <person name="Lutzoni F."/>
            <person name="Magnuson J."/>
            <person name="Mondo S."/>
            <person name="Nolan M."/>
            <person name="Ohm R."/>
            <person name="Pangilinan J."/>
            <person name="Park H.-J."/>
            <person name="Ramirez L."/>
            <person name="Alfaro M."/>
            <person name="Sun H."/>
            <person name="Tritt A."/>
            <person name="Yoshinaga Y."/>
            <person name="Zwiers L.-H."/>
            <person name="Turgeon B."/>
            <person name="Goodwin S."/>
            <person name="Spatafora J."/>
            <person name="Crous P."/>
            <person name="Grigoriev I."/>
        </authorList>
    </citation>
    <scope>NUCLEOTIDE SEQUENCE</scope>
    <source>
        <strain evidence="1">CBS 116005</strain>
    </source>
</reference>
<evidence type="ECO:0000313" key="2">
    <source>
        <dbReference type="Proteomes" id="UP000799436"/>
    </source>
</evidence>
<protein>
    <submittedName>
        <fullName evidence="1">Uncharacterized protein</fullName>
    </submittedName>
</protein>